<sequence>MNSEVTSIPVITCVTSVVLLVSLWIVMSFCKMYSKQRVAVQFSFQEYDDIFLVFSNSNDIVIDSTASSCSSFESIVEEIYDAAKKSNCQDHSEKCINLLRLYPGYVNTPVSTKNFTPFLRACWTGSTPLVKYMLENGADVSLRSSVGDSAFYLAVHKIVKDKTRWDPSLLKLLYKSGCCVNARRLHGYTPLHLAADYGHAPLVGWLLSHGADPSATAVCGAKPVDLALLKGHAAVVDMLTIRIHDVPCSPVLPVCLRPRGDGKMMV</sequence>
<dbReference type="Gene3D" id="1.25.40.20">
    <property type="entry name" value="Ankyrin repeat-containing domain"/>
    <property type="match status" value="2"/>
</dbReference>
<evidence type="ECO:0000313" key="5">
    <source>
        <dbReference type="EMBL" id="KAK7794682.1"/>
    </source>
</evidence>
<keyword evidence="6" id="KW-1185">Reference proteome</keyword>
<reference evidence="5 6" key="1">
    <citation type="submission" date="2024-03" db="EMBL/GenBank/DDBJ databases">
        <title>The genome assembly and annotation of the cricket Gryllus longicercus Weissman &amp; Gray.</title>
        <authorList>
            <person name="Szrajer S."/>
            <person name="Gray D."/>
            <person name="Ylla G."/>
        </authorList>
    </citation>
    <scope>NUCLEOTIDE SEQUENCE [LARGE SCALE GENOMIC DNA]</scope>
    <source>
        <strain evidence="5">DAG 2021-001</strain>
        <tissue evidence="5">Whole body minus gut</tissue>
    </source>
</reference>
<organism evidence="5 6">
    <name type="scientific">Gryllus longicercus</name>
    <dbReference type="NCBI Taxonomy" id="2509291"/>
    <lineage>
        <taxon>Eukaryota</taxon>
        <taxon>Metazoa</taxon>
        <taxon>Ecdysozoa</taxon>
        <taxon>Arthropoda</taxon>
        <taxon>Hexapoda</taxon>
        <taxon>Insecta</taxon>
        <taxon>Pterygota</taxon>
        <taxon>Neoptera</taxon>
        <taxon>Polyneoptera</taxon>
        <taxon>Orthoptera</taxon>
        <taxon>Ensifera</taxon>
        <taxon>Gryllidea</taxon>
        <taxon>Grylloidea</taxon>
        <taxon>Gryllidae</taxon>
        <taxon>Gryllinae</taxon>
        <taxon>Gryllus</taxon>
    </lineage>
</organism>
<dbReference type="InterPro" id="IPR036770">
    <property type="entry name" value="Ankyrin_rpt-contain_sf"/>
</dbReference>
<comment type="caution">
    <text evidence="5">The sequence shown here is derived from an EMBL/GenBank/DDBJ whole genome shotgun (WGS) entry which is preliminary data.</text>
</comment>
<feature type="repeat" description="ANK" evidence="3">
    <location>
        <begin position="113"/>
        <end position="145"/>
    </location>
</feature>
<keyword evidence="4" id="KW-1133">Transmembrane helix</keyword>
<dbReference type="Pfam" id="PF00023">
    <property type="entry name" value="Ank"/>
    <property type="match status" value="1"/>
</dbReference>
<dbReference type="PROSITE" id="PS50088">
    <property type="entry name" value="ANK_REPEAT"/>
    <property type="match status" value="2"/>
</dbReference>
<evidence type="ECO:0000313" key="6">
    <source>
        <dbReference type="Proteomes" id="UP001378592"/>
    </source>
</evidence>
<dbReference type="EMBL" id="JAZDUA010000323">
    <property type="protein sequence ID" value="KAK7794682.1"/>
    <property type="molecule type" value="Genomic_DNA"/>
</dbReference>
<name>A0AAN9VH20_9ORTH</name>
<evidence type="ECO:0000256" key="3">
    <source>
        <dbReference type="PROSITE-ProRule" id="PRU00023"/>
    </source>
</evidence>
<dbReference type="Proteomes" id="UP001378592">
    <property type="component" value="Unassembled WGS sequence"/>
</dbReference>
<evidence type="ECO:0000256" key="2">
    <source>
        <dbReference type="ARBA" id="ARBA00023043"/>
    </source>
</evidence>
<keyword evidence="1" id="KW-0677">Repeat</keyword>
<dbReference type="PANTHER" id="PTHR24171">
    <property type="entry name" value="ANKYRIN REPEAT DOMAIN-CONTAINING PROTEIN 39-RELATED"/>
    <property type="match status" value="1"/>
</dbReference>
<keyword evidence="4" id="KW-0472">Membrane</keyword>
<dbReference type="AlphaFoldDB" id="A0AAN9VH20"/>
<evidence type="ECO:0000256" key="1">
    <source>
        <dbReference type="ARBA" id="ARBA00022737"/>
    </source>
</evidence>
<proteinExistence type="predicted"/>
<keyword evidence="2 3" id="KW-0040">ANK repeat</keyword>
<evidence type="ECO:0000256" key="4">
    <source>
        <dbReference type="SAM" id="Phobius"/>
    </source>
</evidence>
<dbReference type="InterPro" id="IPR002110">
    <property type="entry name" value="Ankyrin_rpt"/>
</dbReference>
<dbReference type="SUPFAM" id="SSF48403">
    <property type="entry name" value="Ankyrin repeat"/>
    <property type="match status" value="1"/>
</dbReference>
<dbReference type="SMART" id="SM00248">
    <property type="entry name" value="ANK"/>
    <property type="match status" value="4"/>
</dbReference>
<dbReference type="PROSITE" id="PS50297">
    <property type="entry name" value="ANK_REP_REGION"/>
    <property type="match status" value="2"/>
</dbReference>
<accession>A0AAN9VH20</accession>
<feature type="repeat" description="ANK" evidence="3">
    <location>
        <begin position="186"/>
        <end position="218"/>
    </location>
</feature>
<keyword evidence="4" id="KW-0812">Transmembrane</keyword>
<protein>
    <submittedName>
        <fullName evidence="5">Uncharacterized protein</fullName>
    </submittedName>
</protein>
<gene>
    <name evidence="5" type="ORF">R5R35_008014</name>
</gene>
<feature type="transmembrane region" description="Helical" evidence="4">
    <location>
        <begin position="6"/>
        <end position="27"/>
    </location>
</feature>
<dbReference type="PANTHER" id="PTHR24171:SF9">
    <property type="entry name" value="ANKYRIN REPEAT DOMAIN-CONTAINING PROTEIN 39"/>
    <property type="match status" value="1"/>
</dbReference>
<dbReference type="Pfam" id="PF13857">
    <property type="entry name" value="Ank_5"/>
    <property type="match status" value="1"/>
</dbReference>